<gene>
    <name evidence="1" type="ORF">E2562_036995</name>
</gene>
<keyword evidence="2" id="KW-1185">Reference proteome</keyword>
<sequence length="75" mass="7797">MWLVLQRGGSKGVMVLVHAADQWSLGGAGVLLSMRWGEACEEDGGVTGARSMGGLLVRVVLGGVRGTGCRWRQGG</sequence>
<protein>
    <submittedName>
        <fullName evidence="1">Uncharacterized protein</fullName>
    </submittedName>
</protein>
<dbReference type="EMBL" id="SPHZ02000002">
    <property type="protein sequence ID" value="KAF0930901.1"/>
    <property type="molecule type" value="Genomic_DNA"/>
</dbReference>
<name>A0A6G1F201_9ORYZ</name>
<evidence type="ECO:0000313" key="1">
    <source>
        <dbReference type="EMBL" id="KAF0930901.1"/>
    </source>
</evidence>
<proteinExistence type="predicted"/>
<evidence type="ECO:0000313" key="2">
    <source>
        <dbReference type="Proteomes" id="UP000479710"/>
    </source>
</evidence>
<comment type="caution">
    <text evidence="1">The sequence shown here is derived from an EMBL/GenBank/DDBJ whole genome shotgun (WGS) entry which is preliminary data.</text>
</comment>
<accession>A0A6G1F201</accession>
<dbReference type="Proteomes" id="UP000479710">
    <property type="component" value="Unassembled WGS sequence"/>
</dbReference>
<organism evidence="1 2">
    <name type="scientific">Oryza meyeriana var. granulata</name>
    <dbReference type="NCBI Taxonomy" id="110450"/>
    <lineage>
        <taxon>Eukaryota</taxon>
        <taxon>Viridiplantae</taxon>
        <taxon>Streptophyta</taxon>
        <taxon>Embryophyta</taxon>
        <taxon>Tracheophyta</taxon>
        <taxon>Spermatophyta</taxon>
        <taxon>Magnoliopsida</taxon>
        <taxon>Liliopsida</taxon>
        <taxon>Poales</taxon>
        <taxon>Poaceae</taxon>
        <taxon>BOP clade</taxon>
        <taxon>Oryzoideae</taxon>
        <taxon>Oryzeae</taxon>
        <taxon>Oryzinae</taxon>
        <taxon>Oryza</taxon>
        <taxon>Oryza meyeriana</taxon>
    </lineage>
</organism>
<reference evidence="1 2" key="1">
    <citation type="submission" date="2019-11" db="EMBL/GenBank/DDBJ databases">
        <title>Whole genome sequence of Oryza granulata.</title>
        <authorList>
            <person name="Li W."/>
        </authorList>
    </citation>
    <scope>NUCLEOTIDE SEQUENCE [LARGE SCALE GENOMIC DNA]</scope>
    <source>
        <strain evidence="2">cv. Menghai</strain>
        <tissue evidence="1">Leaf</tissue>
    </source>
</reference>
<dbReference type="AlphaFoldDB" id="A0A6G1F201"/>